<sequence>MEADRQCSNTISECGTIFVTNSMHSCHLQSLKTSGQKRVQEVASINQGTGLFELLAAVAGELLQDGNIGKVDQNTKLRRFKRIKKQLKVPRELPAEAVNLASSPASSTRIPSSNESVKLSIKSFNVPELLIDLPESATVASLKNAVMDATTNLLSGGLRVRVYLNGSKVRDENATLAQVGISHVEKLNSLKFMLEPTPPLSSGDPLHMLSNAAAVRPFPLYQSDKAHIHGNGHLRRIASRRTKFRKKKRHAEAATTQAPRTHLPKNAQNDVTTFCQREVSIVPGFPKHCTISFPVEEISVPPCSTNVACVSSLAPFVTTKSRSFPCKQDGSTSSTELDEQYPGVYSMAPGIMVQHPDNVVEAMHELGLMAIKPKPLLLDGSKRRMRRPFSIGEVEALVFAVEKLGLGRWRDVKLWAFDQAKHRTYVDLKDKWKTLVHTARIAPHQRRGEPVPEELLERVIQAHTYWTMQQAKEQAEL</sequence>
<dbReference type="Proteomes" id="UP001162992">
    <property type="component" value="Chromosome 17"/>
</dbReference>
<proteinExistence type="predicted"/>
<name>A0ACC2B5S0_DIPCM</name>
<comment type="caution">
    <text evidence="1">The sequence shown here is derived from an EMBL/GenBank/DDBJ whole genome shotgun (WGS) entry which is preliminary data.</text>
</comment>
<reference evidence="2" key="1">
    <citation type="journal article" date="2024" name="Proc. Natl. Acad. Sci. U.S.A.">
        <title>Extraordinary preservation of gene collinearity over three hundred million years revealed in homosporous lycophytes.</title>
        <authorList>
            <person name="Li C."/>
            <person name="Wickell D."/>
            <person name="Kuo L.Y."/>
            <person name="Chen X."/>
            <person name="Nie B."/>
            <person name="Liao X."/>
            <person name="Peng D."/>
            <person name="Ji J."/>
            <person name="Jenkins J."/>
            <person name="Williams M."/>
            <person name="Shu S."/>
            <person name="Plott C."/>
            <person name="Barry K."/>
            <person name="Rajasekar S."/>
            <person name="Grimwood J."/>
            <person name="Han X."/>
            <person name="Sun S."/>
            <person name="Hou Z."/>
            <person name="He W."/>
            <person name="Dai G."/>
            <person name="Sun C."/>
            <person name="Schmutz J."/>
            <person name="Leebens-Mack J.H."/>
            <person name="Li F.W."/>
            <person name="Wang L."/>
        </authorList>
    </citation>
    <scope>NUCLEOTIDE SEQUENCE [LARGE SCALE GENOMIC DNA]</scope>
    <source>
        <strain evidence="2">cv. PW_Plant_1</strain>
    </source>
</reference>
<gene>
    <name evidence="1" type="ORF">O6H91_17G036200</name>
</gene>
<organism evidence="1 2">
    <name type="scientific">Diphasiastrum complanatum</name>
    <name type="common">Issler's clubmoss</name>
    <name type="synonym">Lycopodium complanatum</name>
    <dbReference type="NCBI Taxonomy" id="34168"/>
    <lineage>
        <taxon>Eukaryota</taxon>
        <taxon>Viridiplantae</taxon>
        <taxon>Streptophyta</taxon>
        <taxon>Embryophyta</taxon>
        <taxon>Tracheophyta</taxon>
        <taxon>Lycopodiopsida</taxon>
        <taxon>Lycopodiales</taxon>
        <taxon>Lycopodiaceae</taxon>
        <taxon>Lycopodioideae</taxon>
        <taxon>Diphasiastrum</taxon>
    </lineage>
</organism>
<evidence type="ECO:0000313" key="2">
    <source>
        <dbReference type="Proteomes" id="UP001162992"/>
    </source>
</evidence>
<evidence type="ECO:0000313" key="1">
    <source>
        <dbReference type="EMBL" id="KAJ7525095.1"/>
    </source>
</evidence>
<keyword evidence="2" id="KW-1185">Reference proteome</keyword>
<dbReference type="EMBL" id="CM055108">
    <property type="protein sequence ID" value="KAJ7525095.1"/>
    <property type="molecule type" value="Genomic_DNA"/>
</dbReference>
<protein>
    <submittedName>
        <fullName evidence="1">Uncharacterized protein</fullName>
    </submittedName>
</protein>
<accession>A0ACC2B5S0</accession>